<evidence type="ECO:0000256" key="6">
    <source>
        <dbReference type="SAM" id="Phobius"/>
    </source>
</evidence>
<feature type="transmembrane region" description="Helical" evidence="6">
    <location>
        <begin position="224"/>
        <end position="251"/>
    </location>
</feature>
<dbReference type="OrthoDB" id="3900342at2759"/>
<dbReference type="OMA" id="TPMKRCL"/>
<dbReference type="PANTHER" id="PTHR43243:SF4">
    <property type="entry name" value="CATIONIC AMINO ACID TRANSPORTER 4"/>
    <property type="match status" value="1"/>
</dbReference>
<feature type="transmembrane region" description="Helical" evidence="6">
    <location>
        <begin position="263"/>
        <end position="282"/>
    </location>
</feature>
<dbReference type="CTD" id="20244269"/>
<dbReference type="FunFam" id="1.20.1740.10:FF:000010">
    <property type="entry name" value="probable cationic amino acid transporter"/>
    <property type="match status" value="1"/>
</dbReference>
<evidence type="ECO:0000259" key="7">
    <source>
        <dbReference type="Pfam" id="PF13906"/>
    </source>
</evidence>
<dbReference type="PIRSF" id="PIRSF006060">
    <property type="entry name" value="AA_transporter"/>
    <property type="match status" value="1"/>
</dbReference>
<feature type="transmembrane region" description="Helical" evidence="6">
    <location>
        <begin position="192"/>
        <end position="212"/>
    </location>
</feature>
<accession>V4APW0</accession>
<evidence type="ECO:0000256" key="2">
    <source>
        <dbReference type="ARBA" id="ARBA00022448"/>
    </source>
</evidence>
<dbReference type="InterPro" id="IPR029485">
    <property type="entry name" value="CAT_C"/>
</dbReference>
<feature type="transmembrane region" description="Helical" evidence="6">
    <location>
        <begin position="95"/>
        <end position="116"/>
    </location>
</feature>
<feature type="transmembrane region" description="Helical" evidence="6">
    <location>
        <begin position="536"/>
        <end position="556"/>
    </location>
</feature>
<dbReference type="Pfam" id="PF13520">
    <property type="entry name" value="AA_permease_2"/>
    <property type="match status" value="1"/>
</dbReference>
<keyword evidence="2" id="KW-0813">Transport</keyword>
<evidence type="ECO:0000256" key="3">
    <source>
        <dbReference type="ARBA" id="ARBA00022692"/>
    </source>
</evidence>
<feature type="transmembrane region" description="Helical" evidence="6">
    <location>
        <begin position="389"/>
        <end position="408"/>
    </location>
</feature>
<feature type="transmembrane region" description="Helical" evidence="6">
    <location>
        <begin position="166"/>
        <end position="185"/>
    </location>
</feature>
<evidence type="ECO:0000313" key="9">
    <source>
        <dbReference type="Proteomes" id="UP000030746"/>
    </source>
</evidence>
<proteinExistence type="predicted"/>
<dbReference type="HOGENOM" id="CLU_007946_15_7_1"/>
<dbReference type="Pfam" id="PF13906">
    <property type="entry name" value="AA_permease_C"/>
    <property type="match status" value="1"/>
</dbReference>
<feature type="domain" description="Cationic amino acid transporter C-terminal" evidence="7">
    <location>
        <begin position="507"/>
        <end position="553"/>
    </location>
</feature>
<dbReference type="GO" id="GO:0015171">
    <property type="term" value="F:amino acid transmembrane transporter activity"/>
    <property type="evidence" value="ECO:0007669"/>
    <property type="project" value="TreeGrafter"/>
</dbReference>
<feature type="transmembrane region" description="Helical" evidence="6">
    <location>
        <begin position="470"/>
        <end position="493"/>
    </location>
</feature>
<organism evidence="8 9">
    <name type="scientific">Lottia gigantea</name>
    <name type="common">Giant owl limpet</name>
    <dbReference type="NCBI Taxonomy" id="225164"/>
    <lineage>
        <taxon>Eukaryota</taxon>
        <taxon>Metazoa</taxon>
        <taxon>Spiralia</taxon>
        <taxon>Lophotrochozoa</taxon>
        <taxon>Mollusca</taxon>
        <taxon>Gastropoda</taxon>
        <taxon>Patellogastropoda</taxon>
        <taxon>Lottioidea</taxon>
        <taxon>Lottiidae</taxon>
        <taxon>Lottia</taxon>
    </lineage>
</organism>
<keyword evidence="5 6" id="KW-0472">Membrane</keyword>
<evidence type="ECO:0000313" key="8">
    <source>
        <dbReference type="EMBL" id="ESO95676.1"/>
    </source>
</evidence>
<dbReference type="EMBL" id="KB201611">
    <property type="protein sequence ID" value="ESO95676.1"/>
    <property type="molecule type" value="Genomic_DNA"/>
</dbReference>
<dbReference type="GO" id="GO:0005886">
    <property type="term" value="C:plasma membrane"/>
    <property type="evidence" value="ECO:0007669"/>
    <property type="project" value="TreeGrafter"/>
</dbReference>
<evidence type="ECO:0000256" key="5">
    <source>
        <dbReference type="ARBA" id="ARBA00023136"/>
    </source>
</evidence>
<feature type="transmembrane region" description="Helical" evidence="6">
    <location>
        <begin position="499"/>
        <end position="524"/>
    </location>
</feature>
<keyword evidence="4 6" id="KW-1133">Transmembrane helix</keyword>
<reference evidence="8 9" key="1">
    <citation type="journal article" date="2013" name="Nature">
        <title>Insights into bilaterian evolution from three spiralian genomes.</title>
        <authorList>
            <person name="Simakov O."/>
            <person name="Marletaz F."/>
            <person name="Cho S.J."/>
            <person name="Edsinger-Gonzales E."/>
            <person name="Havlak P."/>
            <person name="Hellsten U."/>
            <person name="Kuo D.H."/>
            <person name="Larsson T."/>
            <person name="Lv J."/>
            <person name="Arendt D."/>
            <person name="Savage R."/>
            <person name="Osoegawa K."/>
            <person name="de Jong P."/>
            <person name="Grimwood J."/>
            <person name="Chapman J.A."/>
            <person name="Shapiro H."/>
            <person name="Aerts A."/>
            <person name="Otillar R.P."/>
            <person name="Terry A.Y."/>
            <person name="Boore J.L."/>
            <person name="Grigoriev I.V."/>
            <person name="Lindberg D.R."/>
            <person name="Seaver E.C."/>
            <person name="Weisblat D.A."/>
            <person name="Putnam N.H."/>
            <person name="Rokhsar D.S."/>
        </authorList>
    </citation>
    <scope>NUCLEOTIDE SEQUENCE [LARGE SCALE GENOMIC DNA]</scope>
</reference>
<protein>
    <recommendedName>
        <fullName evidence="7">Cationic amino acid transporter C-terminal domain-containing protein</fullName>
    </recommendedName>
</protein>
<dbReference type="InterPro" id="IPR002293">
    <property type="entry name" value="AA/rel_permease1"/>
</dbReference>
<sequence length="599" mass="65758">MGRLGRFVAQITRKKTITADFHETSLRKCLTTFDITFLGIGHMVGAGIYVISGAVVRLKAGPSAILSFLFAGVAAFLSALCYAEFGARVPKAGSAYSYTYITVGEIWGFVVGWNILLEHVIGAASVARAWSASMDSLVHGAIKNGTITAFGTMGSPNGWVSEYPDLLAFLFALVAFIIVATGAKFSVRFNTVFTMFNGAVILFIVCAGLYFADFSNWTNENRGGFFPFGFGGTLTGAASCFFAYIGFEGIAIASEESEKPEKAIPLATGISLLVVTLIYMFATTTLTLMEPYYHVDTSAAFPFAFAYNGAYWAKYIVAGGTLLGLTTSMLGTAFSLPRAVYAMANDGLLFKFFARVHPSTQTPLYSIAVFGVLACIMALLFEIDTLVEFMSIGTLMAYTIVAVCIIILRHLPVSKCQFELHPEEVVELETEMKSENTSIIKKSKSHDDFGHLKQNVKNLPILRNLEPGDAVIFSVMAMLISMMLFIATLIYGWSLVEQGTWWIIILIPYVPLLPALSMFLNIALMFSLSFLTWIRLFVWIGVGLLLYFCYGMHFSLENRSASGYGQIVEYPKEPETSVVESLNEDIREQQPARKDQGLF</sequence>
<feature type="transmembrane region" description="Helical" evidence="6">
    <location>
        <begin position="362"/>
        <end position="383"/>
    </location>
</feature>
<feature type="transmembrane region" description="Helical" evidence="6">
    <location>
        <begin position="64"/>
        <end position="83"/>
    </location>
</feature>
<dbReference type="KEGG" id="lgi:LOTGIDRAFT_178302"/>
<gene>
    <name evidence="8" type="ORF">LOTGIDRAFT_178302</name>
</gene>
<dbReference type="GeneID" id="20244269"/>
<dbReference type="Gene3D" id="1.20.1740.10">
    <property type="entry name" value="Amino acid/polyamine transporter I"/>
    <property type="match status" value="1"/>
</dbReference>
<dbReference type="AlphaFoldDB" id="V4APW0"/>
<keyword evidence="3 6" id="KW-0812">Transmembrane</keyword>
<keyword evidence="9" id="KW-1185">Reference proteome</keyword>
<comment type="subcellular location">
    <subcellularLocation>
        <location evidence="1">Membrane</location>
        <topology evidence="1">Multi-pass membrane protein</topology>
    </subcellularLocation>
</comment>
<dbReference type="RefSeq" id="XP_009053529.1">
    <property type="nucleotide sequence ID" value="XM_009055281.1"/>
</dbReference>
<dbReference type="Proteomes" id="UP000030746">
    <property type="component" value="Unassembled WGS sequence"/>
</dbReference>
<evidence type="ECO:0000256" key="4">
    <source>
        <dbReference type="ARBA" id="ARBA00022989"/>
    </source>
</evidence>
<name>V4APW0_LOTGI</name>
<evidence type="ECO:0000256" key="1">
    <source>
        <dbReference type="ARBA" id="ARBA00004141"/>
    </source>
</evidence>
<feature type="transmembrane region" description="Helical" evidence="6">
    <location>
        <begin position="35"/>
        <end position="58"/>
    </location>
</feature>
<dbReference type="PANTHER" id="PTHR43243">
    <property type="entry name" value="INNER MEMBRANE TRANSPORTER YGJI-RELATED"/>
    <property type="match status" value="1"/>
</dbReference>